<dbReference type="EMBL" id="JANJYI010000004">
    <property type="protein sequence ID" value="KAK2654385.1"/>
    <property type="molecule type" value="Genomic_DNA"/>
</dbReference>
<protein>
    <submittedName>
        <fullName evidence="1">Uncharacterized protein</fullName>
    </submittedName>
</protein>
<comment type="caution">
    <text evidence="1">The sequence shown here is derived from an EMBL/GenBank/DDBJ whole genome shotgun (WGS) entry which is preliminary data.</text>
</comment>
<organism evidence="1 2">
    <name type="scientific">Dipteronia dyeriana</name>
    <dbReference type="NCBI Taxonomy" id="168575"/>
    <lineage>
        <taxon>Eukaryota</taxon>
        <taxon>Viridiplantae</taxon>
        <taxon>Streptophyta</taxon>
        <taxon>Embryophyta</taxon>
        <taxon>Tracheophyta</taxon>
        <taxon>Spermatophyta</taxon>
        <taxon>Magnoliopsida</taxon>
        <taxon>eudicotyledons</taxon>
        <taxon>Gunneridae</taxon>
        <taxon>Pentapetalae</taxon>
        <taxon>rosids</taxon>
        <taxon>malvids</taxon>
        <taxon>Sapindales</taxon>
        <taxon>Sapindaceae</taxon>
        <taxon>Hippocastanoideae</taxon>
        <taxon>Acereae</taxon>
        <taxon>Dipteronia</taxon>
    </lineage>
</organism>
<evidence type="ECO:0000313" key="2">
    <source>
        <dbReference type="Proteomes" id="UP001280121"/>
    </source>
</evidence>
<proteinExistence type="predicted"/>
<sequence>MSDLLKSDVLNVMAGHQRPSQPHYISLSSLTLRSRPSQHLHHQRPSASSSQSRVSPDCPEVRVVLEAWIRAGRATLQNIRALAAFVRYYYNQFLVVIYLPVGNTLESVLHEFSNYTWFTIEQNPMSSMLCLNDSTQSFPRQRGFEKLMFKESRIRIMRDRKYTIQASKAFATGVHMSKNVVGKTLHKTETKIRVTVWYWPCWAFCINFLYII</sequence>
<dbReference type="Proteomes" id="UP001280121">
    <property type="component" value="Unassembled WGS sequence"/>
</dbReference>
<evidence type="ECO:0000313" key="1">
    <source>
        <dbReference type="EMBL" id="KAK2654385.1"/>
    </source>
</evidence>
<dbReference type="AlphaFoldDB" id="A0AAE0CKB8"/>
<reference evidence="1" key="1">
    <citation type="journal article" date="2023" name="Plant J.">
        <title>Genome sequences and population genomics provide insights into the demographic history, inbreeding, and mutation load of two 'living fossil' tree species of Dipteronia.</title>
        <authorList>
            <person name="Feng Y."/>
            <person name="Comes H.P."/>
            <person name="Chen J."/>
            <person name="Zhu S."/>
            <person name="Lu R."/>
            <person name="Zhang X."/>
            <person name="Li P."/>
            <person name="Qiu J."/>
            <person name="Olsen K.M."/>
            <person name="Qiu Y."/>
        </authorList>
    </citation>
    <scope>NUCLEOTIDE SEQUENCE</scope>
    <source>
        <strain evidence="1">KIB01</strain>
    </source>
</reference>
<accession>A0AAE0CKB8</accession>
<name>A0AAE0CKB8_9ROSI</name>
<keyword evidence="2" id="KW-1185">Reference proteome</keyword>
<gene>
    <name evidence="1" type="ORF">Ddye_014241</name>
</gene>